<feature type="domain" description="ISXO2-like transposase" evidence="1">
    <location>
        <begin position="144"/>
        <end position="285"/>
    </location>
</feature>
<reference evidence="2" key="2">
    <citation type="submission" date="2024-01" db="EMBL/GenBank/DDBJ databases">
        <authorList>
            <person name="He J."/>
            <person name="Wang M."/>
            <person name="Zheng J."/>
            <person name="Liu Z."/>
        </authorList>
    </citation>
    <scope>NUCLEOTIDE SEQUENCE</scope>
    <source>
        <strain evidence="2">ZL_2023a</strain>
        <tissue evidence="2">Muscle</tissue>
    </source>
</reference>
<dbReference type="InterPro" id="IPR024445">
    <property type="entry name" value="Tnp_ISXO2-like"/>
</dbReference>
<accession>A0AAW0X7F5</accession>
<dbReference type="EMBL" id="JARKIK010000047">
    <property type="protein sequence ID" value="KAK8735580.1"/>
    <property type="molecule type" value="Genomic_DNA"/>
</dbReference>
<reference evidence="2 3" key="1">
    <citation type="journal article" date="2024" name="BMC Genomics">
        <title>Genome assembly of redclaw crayfish (Cherax quadricarinatus) provides insights into its immune adaptation and hypoxia tolerance.</title>
        <authorList>
            <person name="Liu Z."/>
            <person name="Zheng J."/>
            <person name="Li H."/>
            <person name="Fang K."/>
            <person name="Wang S."/>
            <person name="He J."/>
            <person name="Zhou D."/>
            <person name="Weng S."/>
            <person name="Chi M."/>
            <person name="Gu Z."/>
            <person name="He J."/>
            <person name="Li F."/>
            <person name="Wang M."/>
        </authorList>
    </citation>
    <scope>NUCLEOTIDE SEQUENCE [LARGE SCALE GENOMIC DNA]</scope>
    <source>
        <strain evidence="2">ZL_2023a</strain>
    </source>
</reference>
<dbReference type="AlphaFoldDB" id="A0AAW0X7F5"/>
<comment type="caution">
    <text evidence="2">The sequence shown here is derived from an EMBL/GenBank/DDBJ whole genome shotgun (WGS) entry which is preliminary data.</text>
</comment>
<dbReference type="Pfam" id="PF12762">
    <property type="entry name" value="DDE_Tnp_IS1595"/>
    <property type="match status" value="1"/>
</dbReference>
<gene>
    <name evidence="2" type="ORF">OTU49_005444</name>
</gene>
<dbReference type="SMART" id="SM01126">
    <property type="entry name" value="DDE_Tnp_IS1595"/>
    <property type="match status" value="1"/>
</dbReference>
<dbReference type="PANTHER" id="PTHR47163:SF2">
    <property type="entry name" value="SI:DKEY-17M8.2"/>
    <property type="match status" value="1"/>
</dbReference>
<dbReference type="PANTHER" id="PTHR47163">
    <property type="entry name" value="DDE_TNP_IS1595 DOMAIN-CONTAINING PROTEIN"/>
    <property type="match status" value="1"/>
</dbReference>
<protein>
    <recommendedName>
        <fullName evidence="1">ISXO2-like transposase domain-containing protein</fullName>
    </recommendedName>
</protein>
<evidence type="ECO:0000313" key="2">
    <source>
        <dbReference type="EMBL" id="KAK8735580.1"/>
    </source>
</evidence>
<keyword evidence="3" id="KW-1185">Reference proteome</keyword>
<evidence type="ECO:0000313" key="3">
    <source>
        <dbReference type="Proteomes" id="UP001445076"/>
    </source>
</evidence>
<organism evidence="2 3">
    <name type="scientific">Cherax quadricarinatus</name>
    <name type="common">Australian red claw crayfish</name>
    <dbReference type="NCBI Taxonomy" id="27406"/>
    <lineage>
        <taxon>Eukaryota</taxon>
        <taxon>Metazoa</taxon>
        <taxon>Ecdysozoa</taxon>
        <taxon>Arthropoda</taxon>
        <taxon>Crustacea</taxon>
        <taxon>Multicrustacea</taxon>
        <taxon>Malacostraca</taxon>
        <taxon>Eumalacostraca</taxon>
        <taxon>Eucarida</taxon>
        <taxon>Decapoda</taxon>
        <taxon>Pleocyemata</taxon>
        <taxon>Astacidea</taxon>
        <taxon>Parastacoidea</taxon>
        <taxon>Parastacidae</taxon>
        <taxon>Cherax</taxon>
    </lineage>
</organism>
<evidence type="ECO:0000259" key="1">
    <source>
        <dbReference type="SMART" id="SM01126"/>
    </source>
</evidence>
<dbReference type="Proteomes" id="UP001445076">
    <property type="component" value="Unassembled WGS sequence"/>
</dbReference>
<dbReference type="NCBIfam" id="NF033547">
    <property type="entry name" value="transpos_IS1595"/>
    <property type="match status" value="1"/>
</dbReference>
<proteinExistence type="predicted"/>
<sequence length="308" mass="35525">MPECNICEYTFYDIIRQFRGQGERAIELFQQHGVIPAGRNCGVCGKPCTINLERRSFRCNKQRTNKKNKRVTKCSYSVSLFTGTWLENSHLSPSQNLLFINEFVRKRFTQRAVQENIGIASNTVVNWKNFCGLVCVNWMDEQEAIGGPGSIIEIKESKFGKSHSSGRRAVESVWVFGGIDRHTKKQFIVPVEGRDSETLIPLCQKYIKPGSTIYSDFRKAYAELGSLGYVHQMVKRSQSLVDPDTGAHTKNIKKLWKDIKRWVLRAGVKKTYYRQYFARYLFIHAHPDHHTILHYFLKAIARAFPPPQ</sequence>
<dbReference type="EMBL" id="JARKIK010000047">
    <property type="protein sequence ID" value="KAK8735577.1"/>
    <property type="molecule type" value="Genomic_DNA"/>
</dbReference>
<dbReference type="InterPro" id="IPR053164">
    <property type="entry name" value="IS1016-like_transposase"/>
</dbReference>
<name>A0AAW0X7F5_CHEQU</name>